<keyword evidence="3" id="KW-0762">Sugar transport</keyword>
<evidence type="ECO:0000256" key="9">
    <source>
        <dbReference type="ARBA" id="ARBA00034344"/>
    </source>
</evidence>
<evidence type="ECO:0000256" key="3">
    <source>
        <dbReference type="ARBA" id="ARBA00022597"/>
    </source>
</evidence>
<feature type="domain" description="Periplasmic binding protein" evidence="11">
    <location>
        <begin position="42"/>
        <end position="322"/>
    </location>
</feature>
<sequence>MRLLKKTLVFIETIIIIVTMIFLYNNKIYAKTIDESQKPVRVGVLLYRFDDVFISLIRQSLEEIQKNNPDKVEFTFYDSKNDQLVQNETIDTLLKNNSVDLILLNVVDEKRAEEPINMIKEYNIPVVLFNREPYNIATIQSYGKSYYVGTNPPEAGILQGNILVNAWNKNKAAIDANGDNILQYVMLMGQRDNKEAIARTQYSVSTINDDGIKTQELALSVCDWERSIAKSNFEQLFLYYGNKIESIIANNDEMAIGAIEVLQKYGYNKGDDTKTIAVVGVDAIPEAQELIKKGEMTGSVLQDPAAIAEASYLIGMNLFYGKEPLDGTQYKFDQTGVAVRIPYKEYLG</sequence>
<evidence type="ECO:0000256" key="1">
    <source>
        <dbReference type="ARBA" id="ARBA00004196"/>
    </source>
</evidence>
<accession>A0A1S8MTQ1</accession>
<dbReference type="RefSeq" id="WP_077867059.1">
    <property type="nucleotide sequence ID" value="NZ_LZYZ01000008.1"/>
</dbReference>
<dbReference type="InterPro" id="IPR028082">
    <property type="entry name" value="Peripla_BP_I"/>
</dbReference>
<gene>
    <name evidence="12" type="primary">mglB_14</name>
    <name evidence="12" type="ORF">CLOSAC_40670</name>
</gene>
<dbReference type="InterPro" id="IPR044085">
    <property type="entry name" value="MglB-like_PBP1"/>
</dbReference>
<dbReference type="GO" id="GO:0030246">
    <property type="term" value="F:carbohydrate binding"/>
    <property type="evidence" value="ECO:0007669"/>
    <property type="project" value="InterPro"/>
</dbReference>
<keyword evidence="2" id="KW-0813">Transport</keyword>
<proteinExistence type="predicted"/>
<dbReference type="EMBL" id="LZYZ01000008">
    <property type="protein sequence ID" value="OOM07537.1"/>
    <property type="molecule type" value="Genomic_DNA"/>
</dbReference>
<keyword evidence="7" id="KW-0106">Calcium</keyword>
<keyword evidence="6" id="KW-0574">Periplasm</keyword>
<evidence type="ECO:0000256" key="4">
    <source>
        <dbReference type="ARBA" id="ARBA00022723"/>
    </source>
</evidence>
<keyword evidence="10" id="KW-0812">Transmembrane</keyword>
<protein>
    <recommendedName>
        <fullName evidence="9">D-galactose/methyl-galactoside binding periplasmic protein MglB</fullName>
    </recommendedName>
</protein>
<keyword evidence="10" id="KW-1133">Transmembrane helix</keyword>
<feature type="transmembrane region" description="Helical" evidence="10">
    <location>
        <begin position="7"/>
        <end position="24"/>
    </location>
</feature>
<dbReference type="PANTHER" id="PTHR30036:SF2">
    <property type="entry name" value="D-GALACTOSE_METHYL-GALACTOSIDE BINDING PERIPLASMIC PROTEIN MGLB"/>
    <property type="match status" value="1"/>
</dbReference>
<evidence type="ECO:0000256" key="8">
    <source>
        <dbReference type="ARBA" id="ARBA00034323"/>
    </source>
</evidence>
<reference evidence="12 13" key="1">
    <citation type="submission" date="2016-05" db="EMBL/GenBank/DDBJ databases">
        <title>Microbial solvent formation.</title>
        <authorList>
            <person name="Poehlein A."/>
            <person name="Montoya Solano J.D."/>
            <person name="Flitsch S."/>
            <person name="Krabben P."/>
            <person name="Duerre P."/>
            <person name="Daniel R."/>
        </authorList>
    </citation>
    <scope>NUCLEOTIDE SEQUENCE [LARGE SCALE GENOMIC DNA]</scope>
    <source>
        <strain evidence="12 13">L1-8</strain>
    </source>
</reference>
<evidence type="ECO:0000256" key="10">
    <source>
        <dbReference type="SAM" id="Phobius"/>
    </source>
</evidence>
<evidence type="ECO:0000256" key="5">
    <source>
        <dbReference type="ARBA" id="ARBA00022729"/>
    </source>
</evidence>
<dbReference type="Pfam" id="PF13407">
    <property type="entry name" value="Peripla_BP_4"/>
    <property type="match status" value="1"/>
</dbReference>
<evidence type="ECO:0000313" key="12">
    <source>
        <dbReference type="EMBL" id="OOM07537.1"/>
    </source>
</evidence>
<keyword evidence="5" id="KW-0732">Signal</keyword>
<keyword evidence="10" id="KW-0472">Membrane</keyword>
<dbReference type="PANTHER" id="PTHR30036">
    <property type="entry name" value="D-XYLOSE-BINDING PERIPLASMIC PROTEIN"/>
    <property type="match status" value="1"/>
</dbReference>
<comment type="caution">
    <text evidence="12">The sequence shown here is derived from an EMBL/GenBank/DDBJ whole genome shotgun (WGS) entry which is preliminary data.</text>
</comment>
<comment type="subcellular location">
    <subcellularLocation>
        <location evidence="1">Cell envelope</location>
    </subcellularLocation>
</comment>
<dbReference type="AlphaFoldDB" id="A0A1S8MTQ1"/>
<evidence type="ECO:0000259" key="11">
    <source>
        <dbReference type="Pfam" id="PF13407"/>
    </source>
</evidence>
<evidence type="ECO:0000256" key="2">
    <source>
        <dbReference type="ARBA" id="ARBA00022448"/>
    </source>
</evidence>
<dbReference type="GO" id="GO:0046872">
    <property type="term" value="F:metal ion binding"/>
    <property type="evidence" value="ECO:0007669"/>
    <property type="project" value="UniProtKB-KW"/>
</dbReference>
<evidence type="ECO:0000313" key="13">
    <source>
        <dbReference type="Proteomes" id="UP000191154"/>
    </source>
</evidence>
<dbReference type="GO" id="GO:0030288">
    <property type="term" value="C:outer membrane-bounded periplasmic space"/>
    <property type="evidence" value="ECO:0007669"/>
    <property type="project" value="TreeGrafter"/>
</dbReference>
<dbReference type="InterPro" id="IPR025997">
    <property type="entry name" value="SBP_2_dom"/>
</dbReference>
<comment type="subunit">
    <text evidence="8">The ABC transporter complex is composed of one ATP-binding protein (MglA), two transmembrane proteins (MglC) and a solute-binding protein (MglB).</text>
</comment>
<name>A0A1S8MTQ1_CLOSA</name>
<organism evidence="12 13">
    <name type="scientific">Clostridium saccharobutylicum</name>
    <dbReference type="NCBI Taxonomy" id="169679"/>
    <lineage>
        <taxon>Bacteria</taxon>
        <taxon>Bacillati</taxon>
        <taxon>Bacillota</taxon>
        <taxon>Clostridia</taxon>
        <taxon>Eubacteriales</taxon>
        <taxon>Clostridiaceae</taxon>
        <taxon>Clostridium</taxon>
    </lineage>
</organism>
<dbReference type="InterPro" id="IPR050555">
    <property type="entry name" value="Bact_Solute-Bind_Prot2"/>
</dbReference>
<dbReference type="Gene3D" id="3.40.50.2300">
    <property type="match status" value="2"/>
</dbReference>
<dbReference type="SUPFAM" id="SSF53822">
    <property type="entry name" value="Periplasmic binding protein-like I"/>
    <property type="match status" value="1"/>
</dbReference>
<evidence type="ECO:0000256" key="6">
    <source>
        <dbReference type="ARBA" id="ARBA00022764"/>
    </source>
</evidence>
<dbReference type="Proteomes" id="UP000191154">
    <property type="component" value="Unassembled WGS sequence"/>
</dbReference>
<dbReference type="CDD" id="cd01539">
    <property type="entry name" value="PBP1_GGBP"/>
    <property type="match status" value="1"/>
</dbReference>
<dbReference type="STRING" id="169679.CSACC_33000"/>
<evidence type="ECO:0000256" key="7">
    <source>
        <dbReference type="ARBA" id="ARBA00022837"/>
    </source>
</evidence>
<keyword evidence="4" id="KW-0479">Metal-binding</keyword>